<sequence length="593" mass="65600">MKANKMKTGTTALDYSFPTVMQHVDHMRAHFLNRKSGQGVDLAAGKYVVETMNTYGLDAYLQEFETYDSDIGASFVALGGPDGQILDSRPCLHIEPTPEQGLTAELVDVGPGGLSDYEGKDVRGKIVLAEVSYAPATPEKARIAASLGAAGIVLMNWGEDDSRYIPWRALKAVWGNPTPESWNDIPRLFGVSISRADGIMLRRRMKDGPVSLHVRATASRVWRTLSQPLAWLHAPEASTEREQFVVVSGHIDSWNPGVTDNMTGMSVMLEIARLLASKRETLRRSVVFCFWNGHEVAEAAGSTYFVDSHWERINRDAVAYFNIDSVGMKGTSEFHINSCPELAAFSETLSHAVFDDSLPQKVTTLGRVGDQSFFGIGVAAATGRHSYGADIVKAHNGATLGWYNHTEYDTIDVMDPEALEADLDWCSRYVHALATEPVLPQRFTARLSDMRQRFAAILPEANTPPELAPIPAGLADLEHRIHWFDAFLERASSMEDALRQRANRIVLRLSRLLTFPTASASGRYGQDSYGISTLAYPVPLLAELEIFRALDRNSTDGRLLSTKLIRLRHEITDALQAASDLIDDFRFTVEHST</sequence>
<dbReference type="InterPro" id="IPR046450">
    <property type="entry name" value="PA_dom_sf"/>
</dbReference>
<dbReference type="Pfam" id="PF04389">
    <property type="entry name" value="Peptidase_M28"/>
    <property type="match status" value="1"/>
</dbReference>
<gene>
    <name evidence="3" type="ORF">C7450_10613</name>
</gene>
<proteinExistence type="predicted"/>
<dbReference type="InterPro" id="IPR039373">
    <property type="entry name" value="Peptidase_M28B"/>
</dbReference>
<dbReference type="Gene3D" id="3.50.30.30">
    <property type="match status" value="1"/>
</dbReference>
<evidence type="ECO:0000313" key="3">
    <source>
        <dbReference type="EMBL" id="PXW57841.1"/>
    </source>
</evidence>
<dbReference type="AlphaFoldDB" id="A0A2V3U4E6"/>
<evidence type="ECO:0000259" key="2">
    <source>
        <dbReference type="Pfam" id="PF04389"/>
    </source>
</evidence>
<feature type="domain" description="Peptidase M28" evidence="2">
    <location>
        <begin position="239"/>
        <end position="421"/>
    </location>
</feature>
<keyword evidence="4" id="KW-1185">Reference proteome</keyword>
<protein>
    <submittedName>
        <fullName evidence="3">PA domain-containing protein</fullName>
    </submittedName>
</protein>
<feature type="domain" description="PA" evidence="1">
    <location>
        <begin position="103"/>
        <end position="198"/>
    </location>
</feature>
<organism evidence="3 4">
    <name type="scientific">Chelatococcus asaccharovorans</name>
    <dbReference type="NCBI Taxonomy" id="28210"/>
    <lineage>
        <taxon>Bacteria</taxon>
        <taxon>Pseudomonadati</taxon>
        <taxon>Pseudomonadota</taxon>
        <taxon>Alphaproteobacteria</taxon>
        <taxon>Hyphomicrobiales</taxon>
        <taxon>Chelatococcaceae</taxon>
        <taxon>Chelatococcus</taxon>
    </lineage>
</organism>
<accession>A0A2V3U4E6</accession>
<dbReference type="PANTHER" id="PTHR10404:SF46">
    <property type="entry name" value="VACUOLAR PROTEIN SORTING-ASSOCIATED PROTEIN 70"/>
    <property type="match status" value="1"/>
</dbReference>
<evidence type="ECO:0000313" key="4">
    <source>
        <dbReference type="Proteomes" id="UP000248021"/>
    </source>
</evidence>
<dbReference type="InterPro" id="IPR003137">
    <property type="entry name" value="PA_domain"/>
</dbReference>
<dbReference type="Proteomes" id="UP000248021">
    <property type="component" value="Unassembled WGS sequence"/>
</dbReference>
<dbReference type="SUPFAM" id="SSF53187">
    <property type="entry name" value="Zn-dependent exopeptidases"/>
    <property type="match status" value="1"/>
</dbReference>
<dbReference type="EMBL" id="QJJK01000006">
    <property type="protein sequence ID" value="PXW57841.1"/>
    <property type="molecule type" value="Genomic_DNA"/>
</dbReference>
<name>A0A2V3U4E6_9HYPH</name>
<dbReference type="PANTHER" id="PTHR10404">
    <property type="entry name" value="N-ACETYLATED-ALPHA-LINKED ACIDIC DIPEPTIDASE"/>
    <property type="match status" value="1"/>
</dbReference>
<dbReference type="SUPFAM" id="SSF52025">
    <property type="entry name" value="PA domain"/>
    <property type="match status" value="1"/>
</dbReference>
<dbReference type="InterPro" id="IPR007484">
    <property type="entry name" value="Peptidase_M28"/>
</dbReference>
<dbReference type="Gene3D" id="3.40.630.10">
    <property type="entry name" value="Zn peptidases"/>
    <property type="match status" value="1"/>
</dbReference>
<comment type="caution">
    <text evidence="3">The sequence shown here is derived from an EMBL/GenBank/DDBJ whole genome shotgun (WGS) entry which is preliminary data.</text>
</comment>
<dbReference type="GO" id="GO:0004180">
    <property type="term" value="F:carboxypeptidase activity"/>
    <property type="evidence" value="ECO:0007669"/>
    <property type="project" value="TreeGrafter"/>
</dbReference>
<dbReference type="Pfam" id="PF02225">
    <property type="entry name" value="PA"/>
    <property type="match status" value="1"/>
</dbReference>
<reference evidence="3 4" key="1">
    <citation type="submission" date="2018-05" db="EMBL/GenBank/DDBJ databases">
        <title>Genomic Encyclopedia of Type Strains, Phase IV (KMG-IV): sequencing the most valuable type-strain genomes for metagenomic binning, comparative biology and taxonomic classification.</title>
        <authorList>
            <person name="Goeker M."/>
        </authorList>
    </citation>
    <scope>NUCLEOTIDE SEQUENCE [LARGE SCALE GENOMIC DNA]</scope>
    <source>
        <strain evidence="3 4">DSM 6462</strain>
    </source>
</reference>
<evidence type="ECO:0000259" key="1">
    <source>
        <dbReference type="Pfam" id="PF02225"/>
    </source>
</evidence>